<evidence type="ECO:0000313" key="4">
    <source>
        <dbReference type="Proteomes" id="UP001202328"/>
    </source>
</evidence>
<feature type="compositionally biased region" description="Basic and acidic residues" evidence="2">
    <location>
        <begin position="164"/>
        <end position="177"/>
    </location>
</feature>
<accession>A0AAD4T5Y3</accession>
<organism evidence="3 4">
    <name type="scientific">Papaver atlanticum</name>
    <dbReference type="NCBI Taxonomy" id="357466"/>
    <lineage>
        <taxon>Eukaryota</taxon>
        <taxon>Viridiplantae</taxon>
        <taxon>Streptophyta</taxon>
        <taxon>Embryophyta</taxon>
        <taxon>Tracheophyta</taxon>
        <taxon>Spermatophyta</taxon>
        <taxon>Magnoliopsida</taxon>
        <taxon>Ranunculales</taxon>
        <taxon>Papaveraceae</taxon>
        <taxon>Papaveroideae</taxon>
        <taxon>Papaver</taxon>
    </lineage>
</organism>
<gene>
    <name evidence="3" type="ORF">MKW98_001936</name>
</gene>
<reference evidence="3" key="1">
    <citation type="submission" date="2022-04" db="EMBL/GenBank/DDBJ databases">
        <title>A functionally conserved STORR gene fusion in Papaver species that diverged 16.8 million years ago.</title>
        <authorList>
            <person name="Catania T."/>
        </authorList>
    </citation>
    <scope>NUCLEOTIDE SEQUENCE</scope>
    <source>
        <strain evidence="3">S-188037</strain>
    </source>
</reference>
<name>A0AAD4T5Y3_9MAGN</name>
<comment type="caution">
    <text evidence="3">The sequence shown here is derived from an EMBL/GenBank/DDBJ whole genome shotgun (WGS) entry which is preliminary data.</text>
</comment>
<feature type="coiled-coil region" evidence="1">
    <location>
        <begin position="87"/>
        <end position="114"/>
    </location>
</feature>
<evidence type="ECO:0000256" key="1">
    <source>
        <dbReference type="SAM" id="Coils"/>
    </source>
</evidence>
<feature type="region of interest" description="Disordered" evidence="2">
    <location>
        <begin position="133"/>
        <end position="184"/>
    </location>
</feature>
<dbReference type="EMBL" id="JAJJMB010005785">
    <property type="protein sequence ID" value="KAI3937365.1"/>
    <property type="molecule type" value="Genomic_DNA"/>
</dbReference>
<keyword evidence="1" id="KW-0175">Coiled coil</keyword>
<feature type="compositionally biased region" description="Acidic residues" evidence="2">
    <location>
        <begin position="136"/>
        <end position="163"/>
    </location>
</feature>
<protein>
    <submittedName>
        <fullName evidence="3">Uncharacterized protein</fullName>
    </submittedName>
</protein>
<dbReference type="Proteomes" id="UP001202328">
    <property type="component" value="Unassembled WGS sequence"/>
</dbReference>
<dbReference type="AlphaFoldDB" id="A0AAD4T5Y3"/>
<proteinExistence type="predicted"/>
<evidence type="ECO:0000313" key="3">
    <source>
        <dbReference type="EMBL" id="KAI3937365.1"/>
    </source>
</evidence>
<sequence length="184" mass="21429">MRLVASSKIAENKPCDAVILFSETHGSKKLPPKCQEMKKTMEDMKEATLRGESSKTPADIYETVYNEQRGGLNKRRRKASHTHKSLADIREKEIQLLNGRIESLQEENMLQRRRTRQLTDLLNRFFSKHYPSMVVPDDEMESDAEDPDVEGQNDEDDYDDMEDNFIRDYPDMEHRNVEGACDDE</sequence>
<evidence type="ECO:0000256" key="2">
    <source>
        <dbReference type="SAM" id="MobiDB-lite"/>
    </source>
</evidence>
<keyword evidence="4" id="KW-1185">Reference proteome</keyword>